<sequence>MIQNSIDIVIIGLNAEKTIVRCLNSIEGVIKVNSDKKIKVYYVDGGSVDNTLLLVSRYKFVNILKFNKKNPTPGAQRNFGWQQGKGEYVQFIDSDTTLELSWFNEALNFIKKDDKIGAVCGKRVELYPYISFYNWIGNIEWNPKFGNVLEFGGDVFIKREVLEKTNGYKDSLIAGEDPELSYRIRNLGYKILKIDRVMTYHDLAMINFRQYLKRSFRSGYAFAEINYMYKDMWGQELKRILVRGGISLILFIIALLFVIIDYRITLFAILSSLLLLFRPRLFLVSKFMILYNLNKDEGKKYAWHVSLVVLPQFLGSIRFYLGKLLKKPLKNNKMRLSTGGIK</sequence>
<dbReference type="RefSeq" id="WP_134112083.1">
    <property type="nucleotide sequence ID" value="NZ_SOBG01000001.1"/>
</dbReference>
<accession>A0AA46E079</accession>
<keyword evidence="4" id="KW-1133">Transmembrane helix</keyword>
<evidence type="ECO:0000256" key="2">
    <source>
        <dbReference type="ARBA" id="ARBA00022676"/>
    </source>
</evidence>
<feature type="domain" description="Glycosyltransferase 2-like" evidence="5">
    <location>
        <begin position="8"/>
        <end position="122"/>
    </location>
</feature>
<dbReference type="AlphaFoldDB" id="A0AA46E079"/>
<protein>
    <submittedName>
        <fullName evidence="6">Glycosyl transferase family 2</fullName>
    </submittedName>
</protein>
<name>A0AA46E079_9FUSO</name>
<proteinExistence type="inferred from homology"/>
<feature type="transmembrane region" description="Helical" evidence="4">
    <location>
        <begin position="301"/>
        <end position="321"/>
    </location>
</feature>
<keyword evidence="4" id="KW-0812">Transmembrane</keyword>
<keyword evidence="7" id="KW-1185">Reference proteome</keyword>
<dbReference type="Pfam" id="PF00535">
    <property type="entry name" value="Glycos_transf_2"/>
    <property type="match status" value="1"/>
</dbReference>
<dbReference type="InterPro" id="IPR029044">
    <property type="entry name" value="Nucleotide-diphossugar_trans"/>
</dbReference>
<comment type="caution">
    <text evidence="6">The sequence shown here is derived from an EMBL/GenBank/DDBJ whole genome shotgun (WGS) entry which is preliminary data.</text>
</comment>
<evidence type="ECO:0000259" key="5">
    <source>
        <dbReference type="Pfam" id="PF00535"/>
    </source>
</evidence>
<evidence type="ECO:0000256" key="4">
    <source>
        <dbReference type="SAM" id="Phobius"/>
    </source>
</evidence>
<dbReference type="Gene3D" id="3.90.550.10">
    <property type="entry name" value="Spore Coat Polysaccharide Biosynthesis Protein SpsA, Chain A"/>
    <property type="match status" value="1"/>
</dbReference>
<dbReference type="GO" id="GO:0016757">
    <property type="term" value="F:glycosyltransferase activity"/>
    <property type="evidence" value="ECO:0007669"/>
    <property type="project" value="UniProtKB-KW"/>
</dbReference>
<gene>
    <name evidence="6" type="ORF">EV215_0245</name>
</gene>
<keyword evidence="2" id="KW-0328">Glycosyltransferase</keyword>
<dbReference type="InterPro" id="IPR001173">
    <property type="entry name" value="Glyco_trans_2-like"/>
</dbReference>
<dbReference type="PANTHER" id="PTHR43630:SF1">
    <property type="entry name" value="POLY-BETA-1,6-N-ACETYL-D-GLUCOSAMINE SYNTHASE"/>
    <property type="match status" value="1"/>
</dbReference>
<evidence type="ECO:0000313" key="6">
    <source>
        <dbReference type="EMBL" id="TDT72439.1"/>
    </source>
</evidence>
<dbReference type="SUPFAM" id="SSF53448">
    <property type="entry name" value="Nucleotide-diphospho-sugar transferases"/>
    <property type="match status" value="1"/>
</dbReference>
<feature type="transmembrane region" description="Helical" evidence="4">
    <location>
        <begin position="266"/>
        <end position="289"/>
    </location>
</feature>
<keyword evidence="3 6" id="KW-0808">Transferase</keyword>
<evidence type="ECO:0000313" key="7">
    <source>
        <dbReference type="Proteomes" id="UP000294678"/>
    </source>
</evidence>
<feature type="transmembrane region" description="Helical" evidence="4">
    <location>
        <begin position="240"/>
        <end position="260"/>
    </location>
</feature>
<organism evidence="6 7">
    <name type="scientific">Hypnocyclicus thermotrophus</name>
    <dbReference type="NCBI Taxonomy" id="1627895"/>
    <lineage>
        <taxon>Bacteria</taxon>
        <taxon>Fusobacteriati</taxon>
        <taxon>Fusobacteriota</taxon>
        <taxon>Fusobacteriia</taxon>
        <taxon>Fusobacteriales</taxon>
        <taxon>Fusobacteriaceae</taxon>
        <taxon>Hypnocyclicus</taxon>
    </lineage>
</organism>
<dbReference type="EMBL" id="SOBG01000001">
    <property type="protein sequence ID" value="TDT72439.1"/>
    <property type="molecule type" value="Genomic_DNA"/>
</dbReference>
<dbReference type="Proteomes" id="UP000294678">
    <property type="component" value="Unassembled WGS sequence"/>
</dbReference>
<reference evidence="6 7" key="1">
    <citation type="submission" date="2019-03" db="EMBL/GenBank/DDBJ databases">
        <title>Genomic Encyclopedia of Type Strains, Phase IV (KMG-IV): sequencing the most valuable type-strain genomes for metagenomic binning, comparative biology and taxonomic classification.</title>
        <authorList>
            <person name="Goeker M."/>
        </authorList>
    </citation>
    <scope>NUCLEOTIDE SEQUENCE [LARGE SCALE GENOMIC DNA]</scope>
    <source>
        <strain evidence="6 7">DSM 100055</strain>
    </source>
</reference>
<evidence type="ECO:0000256" key="1">
    <source>
        <dbReference type="ARBA" id="ARBA00006739"/>
    </source>
</evidence>
<keyword evidence="4" id="KW-0472">Membrane</keyword>
<dbReference type="PANTHER" id="PTHR43630">
    <property type="entry name" value="POLY-BETA-1,6-N-ACETYL-D-GLUCOSAMINE SYNTHASE"/>
    <property type="match status" value="1"/>
</dbReference>
<evidence type="ECO:0000256" key="3">
    <source>
        <dbReference type="ARBA" id="ARBA00022679"/>
    </source>
</evidence>
<comment type="similarity">
    <text evidence="1">Belongs to the glycosyltransferase 2 family.</text>
</comment>